<reference evidence="10 11" key="1">
    <citation type="journal article" date="2011" name="EMBO J.">
        <title>Structural diversity of bacterial flagellar motors.</title>
        <authorList>
            <person name="Chen S."/>
            <person name="Beeby M."/>
            <person name="Murphy G.E."/>
            <person name="Leadbetter J.R."/>
            <person name="Hendrixson D.R."/>
            <person name="Briegel A."/>
            <person name="Li Z."/>
            <person name="Shi J."/>
            <person name="Tocheva E.I."/>
            <person name="Muller A."/>
            <person name="Dobro M.J."/>
            <person name="Jensen G.J."/>
        </authorList>
    </citation>
    <scope>NUCLEOTIDE SEQUENCE [LARGE SCALE GENOMIC DNA]</scope>
    <source>
        <strain evidence="10 11">DSM 6540</strain>
    </source>
</reference>
<evidence type="ECO:0000313" key="11">
    <source>
        <dbReference type="Proteomes" id="UP000003240"/>
    </source>
</evidence>
<feature type="transmembrane region" description="Helical" evidence="8">
    <location>
        <begin position="342"/>
        <end position="362"/>
    </location>
</feature>
<dbReference type="Gene3D" id="1.20.1250.20">
    <property type="entry name" value="MFS general substrate transporter like domains"/>
    <property type="match status" value="1"/>
</dbReference>
<dbReference type="STRING" id="1009370.ALO_05960"/>
<sequence>MRQYIEMNSPQYWKANVALFLGSLVTFALLYFLQPLIPVFSRDFGVSPSLASLTISYATAGLAFAMLWMSWLSDQKGRKRIMTAALLGSSLCTVLLLFVEDFHLMLLIRGLTGVFVAGFPAIAMTYINEEFDPRHAGLVMGIYISGNSIGGLAGRMLAGVLSDFFSWQAAAGVLGCAGVLISLWFAANLPPSRHFVPSSESLRDLLASLSTHLRNPQLLQLYIVGFVLMGSFVALYNYISYPLMEPPYNFSQTALGLVFLVYLVGTFSSTFMGGMADRHGSGLILGLSVILMLAGVILTLAVSIYSKGLGLALCTFGFFGGHSVASSWVARSAASHRTQASSLYLLFYYLGSSVLGAAGGKFLQWQGWSGVVLLVGVGLTALLGVVLALYVRERHVRVYE</sequence>
<dbReference type="SUPFAM" id="SSF103473">
    <property type="entry name" value="MFS general substrate transporter"/>
    <property type="match status" value="1"/>
</dbReference>
<proteinExistence type="inferred from homology"/>
<dbReference type="PROSITE" id="PS50850">
    <property type="entry name" value="MFS"/>
    <property type="match status" value="1"/>
</dbReference>
<feature type="transmembrane region" description="Helical" evidence="8">
    <location>
        <begin position="164"/>
        <end position="187"/>
    </location>
</feature>
<feature type="transmembrane region" description="Helical" evidence="8">
    <location>
        <begin position="81"/>
        <end position="99"/>
    </location>
</feature>
<keyword evidence="5 8" id="KW-0812">Transmembrane</keyword>
<keyword evidence="4" id="KW-1003">Cell membrane</keyword>
<evidence type="ECO:0000256" key="2">
    <source>
        <dbReference type="ARBA" id="ARBA00008335"/>
    </source>
</evidence>
<feature type="domain" description="Major facilitator superfamily (MFS) profile" evidence="9">
    <location>
        <begin position="15"/>
        <end position="396"/>
    </location>
</feature>
<evidence type="ECO:0000256" key="6">
    <source>
        <dbReference type="ARBA" id="ARBA00022989"/>
    </source>
</evidence>
<dbReference type="PANTHER" id="PTHR43271:SF1">
    <property type="entry name" value="INNER MEMBRANE TRANSPORT PROTEIN YNFM"/>
    <property type="match status" value="1"/>
</dbReference>
<comment type="subcellular location">
    <subcellularLocation>
        <location evidence="1">Cell membrane</location>
        <topology evidence="1">Multi-pass membrane protein</topology>
    </subcellularLocation>
</comment>
<dbReference type="GO" id="GO:0022857">
    <property type="term" value="F:transmembrane transporter activity"/>
    <property type="evidence" value="ECO:0007669"/>
    <property type="project" value="InterPro"/>
</dbReference>
<dbReference type="eggNOG" id="COG2814">
    <property type="taxonomic scope" value="Bacteria"/>
</dbReference>
<feature type="transmembrane region" description="Helical" evidence="8">
    <location>
        <begin position="368"/>
        <end position="391"/>
    </location>
</feature>
<dbReference type="Proteomes" id="UP000003240">
    <property type="component" value="Unassembled WGS sequence"/>
</dbReference>
<evidence type="ECO:0000256" key="1">
    <source>
        <dbReference type="ARBA" id="ARBA00004651"/>
    </source>
</evidence>
<keyword evidence="11" id="KW-1185">Reference proteome</keyword>
<keyword evidence="3" id="KW-0813">Transport</keyword>
<feature type="transmembrane region" description="Helical" evidence="8">
    <location>
        <begin position="218"/>
        <end position="239"/>
    </location>
</feature>
<gene>
    <name evidence="10" type="ORF">ALO_05960</name>
</gene>
<keyword evidence="6 8" id="KW-1133">Transmembrane helix</keyword>
<comment type="similarity">
    <text evidence="2">Belongs to the major facilitator superfamily.</text>
</comment>
<feature type="transmembrane region" description="Helical" evidence="8">
    <location>
        <begin position="12"/>
        <end position="33"/>
    </location>
</feature>
<evidence type="ECO:0000256" key="8">
    <source>
        <dbReference type="SAM" id="Phobius"/>
    </source>
</evidence>
<dbReference type="InterPro" id="IPR020846">
    <property type="entry name" value="MFS_dom"/>
</dbReference>
<dbReference type="RefSeq" id="WP_004093799.1">
    <property type="nucleotide sequence ID" value="NZ_AFGF01000049.1"/>
</dbReference>
<dbReference type="AlphaFoldDB" id="F7NGK4"/>
<feature type="transmembrane region" description="Helical" evidence="8">
    <location>
        <begin position="45"/>
        <end position="69"/>
    </location>
</feature>
<evidence type="ECO:0000256" key="3">
    <source>
        <dbReference type="ARBA" id="ARBA00022448"/>
    </source>
</evidence>
<feature type="transmembrane region" description="Helical" evidence="8">
    <location>
        <begin position="283"/>
        <end position="304"/>
    </location>
</feature>
<dbReference type="InterPro" id="IPR011701">
    <property type="entry name" value="MFS"/>
</dbReference>
<name>F7NGK4_9FIRM</name>
<comment type="caution">
    <text evidence="10">The sequence shown here is derived from an EMBL/GenBank/DDBJ whole genome shotgun (WGS) entry which is preliminary data.</text>
</comment>
<dbReference type="EMBL" id="AFGF01000049">
    <property type="protein sequence ID" value="EGO64808.1"/>
    <property type="molecule type" value="Genomic_DNA"/>
</dbReference>
<feature type="transmembrane region" description="Helical" evidence="8">
    <location>
        <begin position="251"/>
        <end position="271"/>
    </location>
</feature>
<feature type="transmembrane region" description="Helical" evidence="8">
    <location>
        <begin position="138"/>
        <end position="158"/>
    </location>
</feature>
<evidence type="ECO:0000256" key="5">
    <source>
        <dbReference type="ARBA" id="ARBA00022692"/>
    </source>
</evidence>
<dbReference type="CDD" id="cd17324">
    <property type="entry name" value="MFS_NepI_like"/>
    <property type="match status" value="1"/>
</dbReference>
<keyword evidence="7 8" id="KW-0472">Membrane</keyword>
<dbReference type="PANTHER" id="PTHR43271">
    <property type="entry name" value="BLL2771 PROTEIN"/>
    <property type="match status" value="1"/>
</dbReference>
<dbReference type="GO" id="GO:0005886">
    <property type="term" value="C:plasma membrane"/>
    <property type="evidence" value="ECO:0007669"/>
    <property type="project" value="UniProtKB-SubCell"/>
</dbReference>
<dbReference type="Pfam" id="PF07690">
    <property type="entry name" value="MFS_1"/>
    <property type="match status" value="1"/>
</dbReference>
<evidence type="ECO:0000259" key="9">
    <source>
        <dbReference type="PROSITE" id="PS50850"/>
    </source>
</evidence>
<feature type="transmembrane region" description="Helical" evidence="8">
    <location>
        <begin position="310"/>
        <end position="330"/>
    </location>
</feature>
<evidence type="ECO:0000256" key="4">
    <source>
        <dbReference type="ARBA" id="ARBA00022475"/>
    </source>
</evidence>
<dbReference type="OrthoDB" id="63984at2"/>
<dbReference type="InterPro" id="IPR036259">
    <property type="entry name" value="MFS_trans_sf"/>
</dbReference>
<accession>F7NGK4</accession>
<feature type="transmembrane region" description="Helical" evidence="8">
    <location>
        <begin position="105"/>
        <end position="126"/>
    </location>
</feature>
<protein>
    <submittedName>
        <fullName evidence="10">Major facilitator transporter</fullName>
    </submittedName>
</protein>
<organism evidence="10 11">
    <name type="scientific">Acetonema longum DSM 6540</name>
    <dbReference type="NCBI Taxonomy" id="1009370"/>
    <lineage>
        <taxon>Bacteria</taxon>
        <taxon>Bacillati</taxon>
        <taxon>Bacillota</taxon>
        <taxon>Negativicutes</taxon>
        <taxon>Acetonemataceae</taxon>
        <taxon>Acetonema</taxon>
    </lineage>
</organism>
<evidence type="ECO:0000313" key="10">
    <source>
        <dbReference type="EMBL" id="EGO64808.1"/>
    </source>
</evidence>
<evidence type="ECO:0000256" key="7">
    <source>
        <dbReference type="ARBA" id="ARBA00023136"/>
    </source>
</evidence>